<dbReference type="Proteomes" id="UP001152795">
    <property type="component" value="Unassembled WGS sequence"/>
</dbReference>
<evidence type="ECO:0000313" key="1">
    <source>
        <dbReference type="EMBL" id="CAB3982192.1"/>
    </source>
</evidence>
<accession>A0A6S7G0S6</accession>
<evidence type="ECO:0000313" key="2">
    <source>
        <dbReference type="Proteomes" id="UP001152795"/>
    </source>
</evidence>
<name>A0A6S7G0S6_PARCT</name>
<sequence length="214" mass="25440">RVFTWNDNKDLLLLKEITAEGVLQHKSKSRERGACWLVANNLGNNFPNVEVTSRAVRDRYRMLERRHKSKMAEEERATGISGEELTEGDALLEELTERQLHGNDDNEKKRRKSGETFEWLREKAEFDKTMKEEELKERGEERVSQREEKMMFVQQMQLMQENNNTQVSQIMQQQDYQQQQQQFSMTQQQMLAIIQQQQQTQVLVNLFKNNQSNN</sequence>
<comment type="caution">
    <text evidence="1">The sequence shown here is derived from an EMBL/GenBank/DDBJ whole genome shotgun (WGS) entry which is preliminary data.</text>
</comment>
<dbReference type="OrthoDB" id="5989387at2759"/>
<proteinExistence type="predicted"/>
<reference evidence="1" key="1">
    <citation type="submission" date="2020-04" db="EMBL/GenBank/DDBJ databases">
        <authorList>
            <person name="Alioto T."/>
            <person name="Alioto T."/>
            <person name="Gomez Garrido J."/>
        </authorList>
    </citation>
    <scope>NUCLEOTIDE SEQUENCE</scope>
    <source>
        <strain evidence="1">A484AB</strain>
    </source>
</reference>
<feature type="non-terminal residue" evidence="1">
    <location>
        <position position="1"/>
    </location>
</feature>
<dbReference type="EMBL" id="CACRXK020000477">
    <property type="protein sequence ID" value="CAB3982192.1"/>
    <property type="molecule type" value="Genomic_DNA"/>
</dbReference>
<keyword evidence="2" id="KW-1185">Reference proteome</keyword>
<dbReference type="AlphaFoldDB" id="A0A6S7G0S6"/>
<gene>
    <name evidence="1" type="ORF">PACLA_8A013767</name>
</gene>
<organism evidence="1 2">
    <name type="scientific">Paramuricea clavata</name>
    <name type="common">Red gorgonian</name>
    <name type="synonym">Violescent sea-whip</name>
    <dbReference type="NCBI Taxonomy" id="317549"/>
    <lineage>
        <taxon>Eukaryota</taxon>
        <taxon>Metazoa</taxon>
        <taxon>Cnidaria</taxon>
        <taxon>Anthozoa</taxon>
        <taxon>Octocorallia</taxon>
        <taxon>Malacalcyonacea</taxon>
        <taxon>Plexauridae</taxon>
        <taxon>Paramuricea</taxon>
    </lineage>
</organism>
<protein>
    <submittedName>
        <fullName evidence="1">Uncharacterized protein</fullName>
    </submittedName>
</protein>